<dbReference type="InterPro" id="IPR001829">
    <property type="entry name" value="Pili_assmbl_chaperone_bac"/>
</dbReference>
<accession>A0A0X1T442</accession>
<protein>
    <submittedName>
        <fullName evidence="9">Pili assembly chaperone</fullName>
    </submittedName>
</protein>
<dbReference type="InterPro" id="IPR050643">
    <property type="entry name" value="Periplasmic_pilus_chap"/>
</dbReference>
<comment type="similarity">
    <text evidence="2">Belongs to the periplasmic pilus chaperone family.</text>
</comment>
<feature type="chain" id="PRO_5007036003" evidence="6">
    <location>
        <begin position="22"/>
        <end position="259"/>
    </location>
</feature>
<gene>
    <name evidence="9" type="ORF">AWM79_16855</name>
</gene>
<evidence type="ECO:0000256" key="5">
    <source>
        <dbReference type="ARBA" id="ARBA00023186"/>
    </source>
</evidence>
<keyword evidence="3 6" id="KW-0732">Signal</keyword>
<dbReference type="InterPro" id="IPR036316">
    <property type="entry name" value="Pili_assmbl_chap_C_dom_sf"/>
</dbReference>
<evidence type="ECO:0000256" key="1">
    <source>
        <dbReference type="ARBA" id="ARBA00004418"/>
    </source>
</evidence>
<dbReference type="InterPro" id="IPR008962">
    <property type="entry name" value="PapD-like_sf"/>
</dbReference>
<keyword evidence="10" id="KW-1185">Reference proteome</keyword>
<organism evidence="9 10">
    <name type="scientific">Pseudomonas agarici</name>
    <dbReference type="NCBI Taxonomy" id="46677"/>
    <lineage>
        <taxon>Bacteria</taxon>
        <taxon>Pseudomonadati</taxon>
        <taxon>Pseudomonadota</taxon>
        <taxon>Gammaproteobacteria</taxon>
        <taxon>Pseudomonadales</taxon>
        <taxon>Pseudomonadaceae</taxon>
        <taxon>Pseudomonas</taxon>
    </lineage>
</organism>
<dbReference type="Pfam" id="PF00345">
    <property type="entry name" value="PapD_N"/>
    <property type="match status" value="1"/>
</dbReference>
<feature type="domain" description="Pili assembly chaperone N-terminal" evidence="7">
    <location>
        <begin position="23"/>
        <end position="140"/>
    </location>
</feature>
<name>A0A0X1T442_PSEAA</name>
<evidence type="ECO:0000259" key="8">
    <source>
        <dbReference type="Pfam" id="PF02753"/>
    </source>
</evidence>
<dbReference type="AlphaFoldDB" id="A0A0X1T442"/>
<dbReference type="STRING" id="46677.AWM79_16855"/>
<dbReference type="InterPro" id="IPR016147">
    <property type="entry name" value="Pili_assmbl_chaperone_N"/>
</dbReference>
<dbReference type="KEGG" id="pagb:AWM79_16855"/>
<proteinExistence type="inferred from homology"/>
<dbReference type="PANTHER" id="PTHR30251:SF2">
    <property type="entry name" value="FIMBRIAL CHAPERONE YADV-RELATED"/>
    <property type="match status" value="1"/>
</dbReference>
<feature type="domain" description="Pili assembly chaperone C-terminal" evidence="8">
    <location>
        <begin position="167"/>
        <end position="230"/>
    </location>
</feature>
<dbReference type="Gene3D" id="2.60.40.10">
    <property type="entry name" value="Immunoglobulins"/>
    <property type="match status" value="2"/>
</dbReference>
<evidence type="ECO:0000313" key="9">
    <source>
        <dbReference type="EMBL" id="AMB86877.1"/>
    </source>
</evidence>
<dbReference type="SUPFAM" id="SSF49354">
    <property type="entry name" value="PapD-like"/>
    <property type="match status" value="1"/>
</dbReference>
<dbReference type="SUPFAM" id="SSF49584">
    <property type="entry name" value="Periplasmic chaperone C-domain"/>
    <property type="match status" value="1"/>
</dbReference>
<evidence type="ECO:0000256" key="6">
    <source>
        <dbReference type="SAM" id="SignalP"/>
    </source>
</evidence>
<dbReference type="InterPro" id="IPR013783">
    <property type="entry name" value="Ig-like_fold"/>
</dbReference>
<feature type="signal peptide" evidence="6">
    <location>
        <begin position="1"/>
        <end position="21"/>
    </location>
</feature>
<evidence type="ECO:0000256" key="4">
    <source>
        <dbReference type="ARBA" id="ARBA00022764"/>
    </source>
</evidence>
<dbReference type="PRINTS" id="PR00969">
    <property type="entry name" value="CHAPERONPILI"/>
</dbReference>
<sequence>MRLLQALFLALSVASAGPVPATVSLSDTRLVFDGRFTDVSVEARNRGSQEVLLQAWLEAREGSEARSTDLPFVLTPPISRLAPDGRQALRLMYEGRGMPTDHESLLHLYVMEIPRLLPGDSQLSIAIRQRINVLFRPPGLVGDPALTPARLRWVVDADAEGGPRLRVENPTAFHAALLRLELADEQGSRPLGDDLLVLPGEQREVVLVSGLASGGYWLRFNALTDYGGQRTYTARFDFDSPFSASLVGDASSSAERTSP</sequence>
<dbReference type="PANTHER" id="PTHR30251">
    <property type="entry name" value="PILUS ASSEMBLY CHAPERONE"/>
    <property type="match status" value="1"/>
</dbReference>
<comment type="subcellular location">
    <subcellularLocation>
        <location evidence="1">Periplasm</location>
    </subcellularLocation>
</comment>
<dbReference type="Proteomes" id="UP000063229">
    <property type="component" value="Chromosome"/>
</dbReference>
<dbReference type="EMBL" id="CP014135">
    <property type="protein sequence ID" value="AMB86877.1"/>
    <property type="molecule type" value="Genomic_DNA"/>
</dbReference>
<keyword evidence="5" id="KW-0143">Chaperone</keyword>
<dbReference type="Pfam" id="PF02753">
    <property type="entry name" value="PapD_C"/>
    <property type="match status" value="1"/>
</dbReference>
<dbReference type="RefSeq" id="WP_060783329.1">
    <property type="nucleotide sequence ID" value="NZ_CP014135.1"/>
</dbReference>
<keyword evidence="4" id="KW-0574">Periplasm</keyword>
<reference evidence="9 10" key="1">
    <citation type="submission" date="2016-01" db="EMBL/GenBank/DDBJ databases">
        <authorList>
            <person name="McClelland M."/>
            <person name="Jain A."/>
            <person name="Saraogi P."/>
            <person name="Mendelson R."/>
            <person name="Westerman R."/>
            <person name="SanMiguel P."/>
            <person name="Csonka L."/>
        </authorList>
    </citation>
    <scope>NUCLEOTIDE SEQUENCE [LARGE SCALE GENOMIC DNA]</scope>
    <source>
        <strain evidence="9 10">NCPPB 2472</strain>
    </source>
</reference>
<dbReference type="InterPro" id="IPR016148">
    <property type="entry name" value="Pili_assmbl_chaperone_C"/>
</dbReference>
<evidence type="ECO:0000259" key="7">
    <source>
        <dbReference type="Pfam" id="PF00345"/>
    </source>
</evidence>
<evidence type="ECO:0000256" key="3">
    <source>
        <dbReference type="ARBA" id="ARBA00022729"/>
    </source>
</evidence>
<evidence type="ECO:0000313" key="10">
    <source>
        <dbReference type="Proteomes" id="UP000063229"/>
    </source>
</evidence>
<evidence type="ECO:0000256" key="2">
    <source>
        <dbReference type="ARBA" id="ARBA00007399"/>
    </source>
</evidence>
<dbReference type="GO" id="GO:0030288">
    <property type="term" value="C:outer membrane-bounded periplasmic space"/>
    <property type="evidence" value="ECO:0007669"/>
    <property type="project" value="InterPro"/>
</dbReference>
<dbReference type="GO" id="GO:0071555">
    <property type="term" value="P:cell wall organization"/>
    <property type="evidence" value="ECO:0007669"/>
    <property type="project" value="InterPro"/>
</dbReference>